<dbReference type="OrthoDB" id="9777884at2"/>
<proteinExistence type="inferred from homology"/>
<accession>A0A4Y8LD46</accession>
<dbReference type="InterPro" id="IPR006015">
    <property type="entry name" value="Universal_stress_UspA"/>
</dbReference>
<evidence type="ECO:0000313" key="3">
    <source>
        <dbReference type="EMBL" id="TFD99402.1"/>
    </source>
</evidence>
<dbReference type="EMBL" id="SORX01000010">
    <property type="protein sequence ID" value="TFD99402.1"/>
    <property type="molecule type" value="Genomic_DNA"/>
</dbReference>
<dbReference type="InterPro" id="IPR014729">
    <property type="entry name" value="Rossmann-like_a/b/a_fold"/>
</dbReference>
<name>A0A4Y8LD46_9BACL</name>
<sequence>MYMTKILLATDGSEHSKRALEKAIKLAKKSEQTTVDMIYAVDGSKSKSDVLQYGDTDTANYQRLKKLKALGEPLREAGVEANYHIVHGEPAKAIIAFANERDYDMVVIGSRGRSEVQKFLLGSVSHKLVKYVHAPVVVVK</sequence>
<evidence type="ECO:0000256" key="1">
    <source>
        <dbReference type="ARBA" id="ARBA00008791"/>
    </source>
</evidence>
<dbReference type="Proteomes" id="UP000297776">
    <property type="component" value="Unassembled WGS sequence"/>
</dbReference>
<dbReference type="PANTHER" id="PTHR46268:SF6">
    <property type="entry name" value="UNIVERSAL STRESS PROTEIN UP12"/>
    <property type="match status" value="1"/>
</dbReference>
<gene>
    <name evidence="3" type="ORF">E2626_14160</name>
</gene>
<protein>
    <submittedName>
        <fullName evidence="3">Universal stress protein</fullName>
    </submittedName>
</protein>
<feature type="domain" description="UspA" evidence="2">
    <location>
        <begin position="4"/>
        <end position="140"/>
    </location>
</feature>
<dbReference type="SUPFAM" id="SSF52402">
    <property type="entry name" value="Adenine nucleotide alpha hydrolases-like"/>
    <property type="match status" value="1"/>
</dbReference>
<dbReference type="Gene3D" id="3.40.50.620">
    <property type="entry name" value="HUPs"/>
    <property type="match status" value="1"/>
</dbReference>
<dbReference type="PANTHER" id="PTHR46268">
    <property type="entry name" value="STRESS RESPONSE PROTEIN NHAX"/>
    <property type="match status" value="1"/>
</dbReference>
<dbReference type="CDD" id="cd00293">
    <property type="entry name" value="USP-like"/>
    <property type="match status" value="1"/>
</dbReference>
<organism evidence="3 4">
    <name type="scientific">Jeotgalibacillus salarius</name>
    <dbReference type="NCBI Taxonomy" id="546023"/>
    <lineage>
        <taxon>Bacteria</taxon>
        <taxon>Bacillati</taxon>
        <taxon>Bacillota</taxon>
        <taxon>Bacilli</taxon>
        <taxon>Bacillales</taxon>
        <taxon>Caryophanaceae</taxon>
        <taxon>Jeotgalibacillus</taxon>
    </lineage>
</organism>
<keyword evidence="4" id="KW-1185">Reference proteome</keyword>
<evidence type="ECO:0000313" key="4">
    <source>
        <dbReference type="Proteomes" id="UP000297776"/>
    </source>
</evidence>
<dbReference type="AlphaFoldDB" id="A0A4Y8LD46"/>
<reference evidence="3 4" key="1">
    <citation type="submission" date="2019-03" db="EMBL/GenBank/DDBJ databases">
        <authorList>
            <person name="Yang Y."/>
        </authorList>
    </citation>
    <scope>NUCLEOTIDE SEQUENCE [LARGE SCALE GENOMIC DNA]</scope>
    <source>
        <strain evidence="3 4">ASL-1</strain>
    </source>
</reference>
<dbReference type="InterPro" id="IPR006016">
    <property type="entry name" value="UspA"/>
</dbReference>
<comment type="similarity">
    <text evidence="1">Belongs to the universal stress protein A family.</text>
</comment>
<comment type="caution">
    <text evidence="3">The sequence shown here is derived from an EMBL/GenBank/DDBJ whole genome shotgun (WGS) entry which is preliminary data.</text>
</comment>
<dbReference type="Pfam" id="PF00582">
    <property type="entry name" value="Usp"/>
    <property type="match status" value="1"/>
</dbReference>
<evidence type="ECO:0000259" key="2">
    <source>
        <dbReference type="Pfam" id="PF00582"/>
    </source>
</evidence>
<dbReference type="PRINTS" id="PR01438">
    <property type="entry name" value="UNVRSLSTRESS"/>
</dbReference>